<evidence type="ECO:0000256" key="1">
    <source>
        <dbReference type="SAM" id="MobiDB-lite"/>
    </source>
</evidence>
<gene>
    <name evidence="2" type="ORF">SI7747_04004845</name>
</gene>
<sequence length="285" mass="30557">MVILWQSTPCRRSPRRSPWATGPASSTSLRSSSRRRRSLRRSPRSPPLLPRARRLALRRPCRRSLRGAATLLLLRPGEPDSDLPMIPDDSQRCVDSLQNSLRSRNIHLAGPNATCDAVLCFCGIRLHQIGSLSCPAAFNSSPPPPAAAAPSPPPPCGTSRRTAATLRTPLKSRAAGGGGRQGRMFSTDCQLMALTWLLARNRTTYIATVSAALRAIMYSSHTAAPYRCSSDQENMPLAVDSLRFDRHDGSLAGGVAATAAVFRAGPYGCAAALLSSFLLSLSVLT</sequence>
<feature type="region of interest" description="Disordered" evidence="1">
    <location>
        <begin position="1"/>
        <end position="49"/>
    </location>
</feature>
<dbReference type="Proteomes" id="UP001189122">
    <property type="component" value="Unassembled WGS sequence"/>
</dbReference>
<name>A0A7I8IKK4_SPIIN</name>
<feature type="region of interest" description="Disordered" evidence="1">
    <location>
        <begin position="140"/>
        <end position="182"/>
    </location>
</feature>
<dbReference type="EMBL" id="LR743591">
    <property type="protein sequence ID" value="CAA2618678.1"/>
    <property type="molecule type" value="Genomic_DNA"/>
</dbReference>
<dbReference type="PANTHER" id="PTHR34056">
    <property type="entry name" value="GPI-ANCHORED PROTEIN"/>
    <property type="match status" value="1"/>
</dbReference>
<reference evidence="2 3" key="1">
    <citation type="submission" date="2019-12" db="EMBL/GenBank/DDBJ databases">
        <authorList>
            <person name="Scholz U."/>
            <person name="Mascher M."/>
            <person name="Fiebig A."/>
        </authorList>
    </citation>
    <scope>NUCLEOTIDE SEQUENCE</scope>
</reference>
<feature type="compositionally biased region" description="Basic residues" evidence="1">
    <location>
        <begin position="32"/>
        <end position="43"/>
    </location>
</feature>
<dbReference type="EMBL" id="CACRZD030000004">
    <property type="protein sequence ID" value="CAA6658399.1"/>
    <property type="molecule type" value="Genomic_DNA"/>
</dbReference>
<accession>A0A7I8IKK4</accession>
<keyword evidence="3" id="KW-1185">Reference proteome</keyword>
<feature type="compositionally biased region" description="Polar residues" evidence="1">
    <location>
        <begin position="1"/>
        <end position="10"/>
    </location>
</feature>
<proteinExistence type="predicted"/>
<dbReference type="InterPro" id="IPR040376">
    <property type="entry name" value="At4g28100-like"/>
</dbReference>
<feature type="compositionally biased region" description="Pro residues" evidence="1">
    <location>
        <begin position="141"/>
        <end position="156"/>
    </location>
</feature>
<organism evidence="2">
    <name type="scientific">Spirodela intermedia</name>
    <name type="common">Intermediate duckweed</name>
    <dbReference type="NCBI Taxonomy" id="51605"/>
    <lineage>
        <taxon>Eukaryota</taxon>
        <taxon>Viridiplantae</taxon>
        <taxon>Streptophyta</taxon>
        <taxon>Embryophyta</taxon>
        <taxon>Tracheophyta</taxon>
        <taxon>Spermatophyta</taxon>
        <taxon>Magnoliopsida</taxon>
        <taxon>Liliopsida</taxon>
        <taxon>Araceae</taxon>
        <taxon>Lemnoideae</taxon>
        <taxon>Spirodela</taxon>
    </lineage>
</organism>
<protein>
    <submittedName>
        <fullName evidence="2">Uncharacterized protein</fullName>
    </submittedName>
</protein>
<evidence type="ECO:0000313" key="2">
    <source>
        <dbReference type="EMBL" id="CAA2618678.1"/>
    </source>
</evidence>
<dbReference type="AlphaFoldDB" id="A0A7I8IKK4"/>
<evidence type="ECO:0000313" key="3">
    <source>
        <dbReference type="Proteomes" id="UP001189122"/>
    </source>
</evidence>
<dbReference type="PANTHER" id="PTHR34056:SF3">
    <property type="entry name" value="OS07G0557700 PROTEIN"/>
    <property type="match status" value="1"/>
</dbReference>